<dbReference type="GO" id="GO:0005634">
    <property type="term" value="C:nucleus"/>
    <property type="evidence" value="ECO:0007669"/>
    <property type="project" value="UniProtKB-SubCell"/>
</dbReference>
<evidence type="ECO:0000256" key="4">
    <source>
        <dbReference type="SAM" id="MobiDB-lite"/>
    </source>
</evidence>
<protein>
    <recommendedName>
        <fullName evidence="5">HSF-type DNA-binding domain-containing protein</fullName>
    </recommendedName>
</protein>
<proteinExistence type="predicted"/>
<keyword evidence="3" id="KW-0539">Nucleus</keyword>
<dbReference type="GO" id="GO:0043565">
    <property type="term" value="F:sequence-specific DNA binding"/>
    <property type="evidence" value="ECO:0007669"/>
    <property type="project" value="InterPro"/>
</dbReference>
<evidence type="ECO:0000313" key="6">
    <source>
        <dbReference type="EMBL" id="EED94343.1"/>
    </source>
</evidence>
<dbReference type="AlphaFoldDB" id="B8BYA9"/>
<dbReference type="HOGENOM" id="CLU_521308_0_0_1"/>
<feature type="compositionally biased region" description="Polar residues" evidence="4">
    <location>
        <begin position="60"/>
        <end position="70"/>
    </location>
</feature>
<sequence>MANPNPLFVLASIATMTDNERDAACLSASSASRSIFSAHSSSSVSIMPSAPSFNASSNAGTQDQPTSSSLAKEPTSRGPAKKRAVPKEIDMNYHHSDAPSSLLMTFEGDTFHNNHLSFAPSSYTRPPFTPSYISILPLSTTEYSAPLFLPPKRKSLQTSNSSTDVLLLPTKKKRRRKLKSDTANFPTILMGIMTTPKNDDFIAFLSDEERFIVVDPRGLEKEVLTEYFDEDVSTYDQFVEMLDRWGFEVVEDENAKYPCITVYKHELFKKGDWEGCLKIGMGGTSSSSNDNTVVETSGEEVPVELPKKTTKEKASPSKRKQKMQTKSRSVTPPSAPKASQPPATAPITFSRHPSAMNTSKLIESSLLENSPRLYGLSSTVTMGTSLEEAMTIHRSLQSRIENQVLRASARFGLSGAHTMPKNSDIMTSHLHSLGLFSNDSSTNHIATAAINASNEISFLRINPQCIGTATTNTIPSLDAMTELFLERSTARIRRTSPLGNKYNGICCFTYFCNDAEESGRSQD</sequence>
<dbReference type="InterPro" id="IPR036388">
    <property type="entry name" value="WH-like_DNA-bd_sf"/>
</dbReference>
<feature type="compositionally biased region" description="Basic and acidic residues" evidence="4">
    <location>
        <begin position="305"/>
        <end position="315"/>
    </location>
</feature>
<dbReference type="InterPro" id="IPR036390">
    <property type="entry name" value="WH_DNA-bd_sf"/>
</dbReference>
<feature type="compositionally biased region" description="Polar residues" evidence="4">
    <location>
        <begin position="284"/>
        <end position="295"/>
    </location>
</feature>
<dbReference type="GeneID" id="7441933"/>
<feature type="compositionally biased region" description="Basic residues" evidence="4">
    <location>
        <begin position="316"/>
        <end position="325"/>
    </location>
</feature>
<dbReference type="InterPro" id="IPR000232">
    <property type="entry name" value="HSF_DNA-bd"/>
</dbReference>
<evidence type="ECO:0000256" key="1">
    <source>
        <dbReference type="ARBA" id="ARBA00004123"/>
    </source>
</evidence>
<dbReference type="Gene3D" id="1.10.10.10">
    <property type="entry name" value="Winged helix-like DNA-binding domain superfamily/Winged helix DNA-binding domain"/>
    <property type="match status" value="1"/>
</dbReference>
<feature type="domain" description="HSF-type DNA-binding" evidence="5">
    <location>
        <begin position="185"/>
        <end position="277"/>
    </location>
</feature>
<evidence type="ECO:0000313" key="7">
    <source>
        <dbReference type="Proteomes" id="UP000001449"/>
    </source>
</evidence>
<evidence type="ECO:0000259" key="5">
    <source>
        <dbReference type="Pfam" id="PF00447"/>
    </source>
</evidence>
<dbReference type="SUPFAM" id="SSF46785">
    <property type="entry name" value="Winged helix' DNA-binding domain"/>
    <property type="match status" value="1"/>
</dbReference>
<dbReference type="KEGG" id="tps:THAPSDRAFT_21840"/>
<accession>B8BYA9</accession>
<organism evidence="6 7">
    <name type="scientific">Thalassiosira pseudonana</name>
    <name type="common">Marine diatom</name>
    <name type="synonym">Cyclotella nana</name>
    <dbReference type="NCBI Taxonomy" id="35128"/>
    <lineage>
        <taxon>Eukaryota</taxon>
        <taxon>Sar</taxon>
        <taxon>Stramenopiles</taxon>
        <taxon>Ochrophyta</taxon>
        <taxon>Bacillariophyta</taxon>
        <taxon>Coscinodiscophyceae</taxon>
        <taxon>Thalassiosirophycidae</taxon>
        <taxon>Thalassiosirales</taxon>
        <taxon>Thalassiosiraceae</taxon>
        <taxon>Thalassiosira</taxon>
    </lineage>
</organism>
<reference evidence="6 7" key="1">
    <citation type="journal article" date="2004" name="Science">
        <title>The genome of the diatom Thalassiosira pseudonana: ecology, evolution, and metabolism.</title>
        <authorList>
            <person name="Armbrust E.V."/>
            <person name="Berges J.A."/>
            <person name="Bowler C."/>
            <person name="Green B.R."/>
            <person name="Martinez D."/>
            <person name="Putnam N.H."/>
            <person name="Zhou S."/>
            <person name="Allen A.E."/>
            <person name="Apt K.E."/>
            <person name="Bechner M."/>
            <person name="Brzezinski M.A."/>
            <person name="Chaal B.K."/>
            <person name="Chiovitti A."/>
            <person name="Davis A.K."/>
            <person name="Demarest M.S."/>
            <person name="Detter J.C."/>
            <person name="Glavina T."/>
            <person name="Goodstein D."/>
            <person name="Hadi M.Z."/>
            <person name="Hellsten U."/>
            <person name="Hildebrand M."/>
            <person name="Jenkins B.D."/>
            <person name="Jurka J."/>
            <person name="Kapitonov V.V."/>
            <person name="Kroger N."/>
            <person name="Lau W.W."/>
            <person name="Lane T.W."/>
            <person name="Larimer F.W."/>
            <person name="Lippmeier J.C."/>
            <person name="Lucas S."/>
            <person name="Medina M."/>
            <person name="Montsant A."/>
            <person name="Obornik M."/>
            <person name="Parker M.S."/>
            <person name="Palenik B."/>
            <person name="Pazour G.J."/>
            <person name="Richardson P.M."/>
            <person name="Rynearson T.A."/>
            <person name="Saito M.A."/>
            <person name="Schwartz D.C."/>
            <person name="Thamatrakoln K."/>
            <person name="Valentin K."/>
            <person name="Vardi A."/>
            <person name="Wilkerson F.P."/>
            <person name="Rokhsar D.S."/>
        </authorList>
    </citation>
    <scope>NUCLEOTIDE SEQUENCE [LARGE SCALE GENOMIC DNA]</scope>
    <source>
        <strain evidence="6 7">CCMP1335</strain>
    </source>
</reference>
<gene>
    <name evidence="6" type="ORF">THAPSDRAFT_21840</name>
</gene>
<keyword evidence="7" id="KW-1185">Reference proteome</keyword>
<dbReference type="Pfam" id="PF00447">
    <property type="entry name" value="HSF_DNA-bind"/>
    <property type="match status" value="1"/>
</dbReference>
<dbReference type="RefSeq" id="XP_002288907.1">
    <property type="nucleotide sequence ID" value="XM_002288871.1"/>
</dbReference>
<feature type="region of interest" description="Disordered" evidence="4">
    <location>
        <begin position="284"/>
        <end position="352"/>
    </location>
</feature>
<feature type="compositionally biased region" description="Low complexity" evidence="4">
    <location>
        <begin position="336"/>
        <end position="346"/>
    </location>
</feature>
<dbReference type="Proteomes" id="UP000001449">
    <property type="component" value="Chromosome 3"/>
</dbReference>
<feature type="region of interest" description="Disordered" evidence="4">
    <location>
        <begin position="53"/>
        <end position="87"/>
    </location>
</feature>
<name>B8BYA9_THAPS</name>
<dbReference type="EMBL" id="CM000640">
    <property type="protein sequence ID" value="EED94343.1"/>
    <property type="molecule type" value="Genomic_DNA"/>
</dbReference>
<reference evidence="6 7" key="2">
    <citation type="journal article" date="2008" name="Nature">
        <title>The Phaeodactylum genome reveals the evolutionary history of diatom genomes.</title>
        <authorList>
            <person name="Bowler C."/>
            <person name="Allen A.E."/>
            <person name="Badger J.H."/>
            <person name="Grimwood J."/>
            <person name="Jabbari K."/>
            <person name="Kuo A."/>
            <person name="Maheswari U."/>
            <person name="Martens C."/>
            <person name="Maumus F."/>
            <person name="Otillar R.P."/>
            <person name="Rayko E."/>
            <person name="Salamov A."/>
            <person name="Vandepoele K."/>
            <person name="Beszteri B."/>
            <person name="Gruber A."/>
            <person name="Heijde M."/>
            <person name="Katinka M."/>
            <person name="Mock T."/>
            <person name="Valentin K."/>
            <person name="Verret F."/>
            <person name="Berges J.A."/>
            <person name="Brownlee C."/>
            <person name="Cadoret J.P."/>
            <person name="Chiovitti A."/>
            <person name="Choi C.J."/>
            <person name="Coesel S."/>
            <person name="De Martino A."/>
            <person name="Detter J.C."/>
            <person name="Durkin C."/>
            <person name="Falciatore A."/>
            <person name="Fournet J."/>
            <person name="Haruta M."/>
            <person name="Huysman M.J."/>
            <person name="Jenkins B.D."/>
            <person name="Jiroutova K."/>
            <person name="Jorgensen R.E."/>
            <person name="Joubert Y."/>
            <person name="Kaplan A."/>
            <person name="Kroger N."/>
            <person name="Kroth P.G."/>
            <person name="La Roche J."/>
            <person name="Lindquist E."/>
            <person name="Lommer M."/>
            <person name="Martin-Jezequel V."/>
            <person name="Lopez P.J."/>
            <person name="Lucas S."/>
            <person name="Mangogna M."/>
            <person name="McGinnis K."/>
            <person name="Medlin L.K."/>
            <person name="Montsant A."/>
            <person name="Oudot-Le Secq M.P."/>
            <person name="Napoli C."/>
            <person name="Obornik M."/>
            <person name="Parker M.S."/>
            <person name="Petit J.L."/>
            <person name="Porcel B.M."/>
            <person name="Poulsen N."/>
            <person name="Robison M."/>
            <person name="Rychlewski L."/>
            <person name="Rynearson T.A."/>
            <person name="Schmutz J."/>
            <person name="Shapiro H."/>
            <person name="Siaut M."/>
            <person name="Stanley M."/>
            <person name="Sussman M.R."/>
            <person name="Taylor A.R."/>
            <person name="Vardi A."/>
            <person name="von Dassow P."/>
            <person name="Vyverman W."/>
            <person name="Willis A."/>
            <person name="Wyrwicz L.S."/>
            <person name="Rokhsar D.S."/>
            <person name="Weissenbach J."/>
            <person name="Armbrust E.V."/>
            <person name="Green B.R."/>
            <person name="Van de Peer Y."/>
            <person name="Grigoriev I.V."/>
        </authorList>
    </citation>
    <scope>NUCLEOTIDE SEQUENCE [LARGE SCALE GENOMIC DNA]</scope>
    <source>
        <strain evidence="6 7">CCMP1335</strain>
    </source>
</reference>
<evidence type="ECO:0000256" key="3">
    <source>
        <dbReference type="ARBA" id="ARBA00023242"/>
    </source>
</evidence>
<dbReference type="GO" id="GO:0003700">
    <property type="term" value="F:DNA-binding transcription factor activity"/>
    <property type="evidence" value="ECO:0007669"/>
    <property type="project" value="InterPro"/>
</dbReference>
<comment type="subcellular location">
    <subcellularLocation>
        <location evidence="1">Nucleus</location>
    </subcellularLocation>
</comment>
<evidence type="ECO:0000256" key="2">
    <source>
        <dbReference type="ARBA" id="ARBA00023125"/>
    </source>
</evidence>
<dbReference type="InParanoid" id="B8BYA9"/>
<keyword evidence="2" id="KW-0238">DNA-binding</keyword>
<dbReference type="PaxDb" id="35128-Thaps21840"/>